<gene>
    <name evidence="3" type="ORF">J437_LFUL007432</name>
</gene>
<dbReference type="Proteomes" id="UP000792457">
    <property type="component" value="Unassembled WGS sequence"/>
</dbReference>
<dbReference type="SMART" id="SM00282">
    <property type="entry name" value="LamG"/>
    <property type="match status" value="1"/>
</dbReference>
<reference evidence="3" key="1">
    <citation type="submission" date="2013-04" db="EMBL/GenBank/DDBJ databases">
        <authorList>
            <person name="Qu J."/>
            <person name="Murali S.C."/>
            <person name="Bandaranaike D."/>
            <person name="Bellair M."/>
            <person name="Blankenburg K."/>
            <person name="Chao H."/>
            <person name="Dinh H."/>
            <person name="Doddapaneni H."/>
            <person name="Downs B."/>
            <person name="Dugan-Rocha S."/>
            <person name="Elkadiri S."/>
            <person name="Gnanaolivu R.D."/>
            <person name="Hernandez B."/>
            <person name="Javaid M."/>
            <person name="Jayaseelan J.C."/>
            <person name="Lee S."/>
            <person name="Li M."/>
            <person name="Ming W."/>
            <person name="Munidasa M."/>
            <person name="Muniz J."/>
            <person name="Nguyen L."/>
            <person name="Ongeri F."/>
            <person name="Osuji N."/>
            <person name="Pu L.-L."/>
            <person name="Puazo M."/>
            <person name="Qu C."/>
            <person name="Quiroz J."/>
            <person name="Raj R."/>
            <person name="Weissenberger G."/>
            <person name="Xin Y."/>
            <person name="Zou X."/>
            <person name="Han Y."/>
            <person name="Richards S."/>
            <person name="Worley K."/>
            <person name="Muzny D."/>
            <person name="Gibbs R."/>
        </authorList>
    </citation>
    <scope>NUCLEOTIDE SEQUENCE</scope>
    <source>
        <strain evidence="3">Sampled in the wild</strain>
    </source>
</reference>
<comment type="caution">
    <text evidence="3">The sequence shown here is derived from an EMBL/GenBank/DDBJ whole genome shotgun (WGS) entry which is preliminary data.</text>
</comment>
<feature type="domain" description="Laminin G" evidence="2">
    <location>
        <begin position="1"/>
        <end position="171"/>
    </location>
</feature>
<dbReference type="InterPro" id="IPR013320">
    <property type="entry name" value="ConA-like_dom_sf"/>
</dbReference>
<accession>A0A8K0K2F9</accession>
<feature type="non-terminal residue" evidence="3">
    <location>
        <position position="1"/>
    </location>
</feature>
<reference evidence="3" key="2">
    <citation type="submission" date="2017-10" db="EMBL/GenBank/DDBJ databases">
        <title>Ladona fulva Genome sequencing and assembly.</title>
        <authorList>
            <person name="Murali S."/>
            <person name="Richards S."/>
            <person name="Bandaranaike D."/>
            <person name="Bellair M."/>
            <person name="Blankenburg K."/>
            <person name="Chao H."/>
            <person name="Dinh H."/>
            <person name="Doddapaneni H."/>
            <person name="Dugan-Rocha S."/>
            <person name="Elkadiri S."/>
            <person name="Gnanaolivu R."/>
            <person name="Hernandez B."/>
            <person name="Skinner E."/>
            <person name="Javaid M."/>
            <person name="Lee S."/>
            <person name="Li M."/>
            <person name="Ming W."/>
            <person name="Munidasa M."/>
            <person name="Muniz J."/>
            <person name="Nguyen L."/>
            <person name="Hughes D."/>
            <person name="Osuji N."/>
            <person name="Pu L.-L."/>
            <person name="Puazo M."/>
            <person name="Qu C."/>
            <person name="Quiroz J."/>
            <person name="Raj R."/>
            <person name="Weissenberger G."/>
            <person name="Xin Y."/>
            <person name="Zou X."/>
            <person name="Han Y."/>
            <person name="Worley K."/>
            <person name="Muzny D."/>
            <person name="Gibbs R."/>
        </authorList>
    </citation>
    <scope>NUCLEOTIDE SEQUENCE</scope>
    <source>
        <strain evidence="3">Sampled in the wild</strain>
    </source>
</reference>
<protein>
    <recommendedName>
        <fullName evidence="2">Laminin G domain-containing protein</fullName>
    </recommendedName>
</protein>
<feature type="non-terminal residue" evidence="3">
    <location>
        <position position="203"/>
    </location>
</feature>
<evidence type="ECO:0000313" key="3">
    <source>
        <dbReference type="EMBL" id="KAG8227095.1"/>
    </source>
</evidence>
<dbReference type="PANTHER" id="PTHR15036:SF56">
    <property type="entry name" value="KON-TIKI, ISOFORM B"/>
    <property type="match status" value="1"/>
</dbReference>
<dbReference type="PANTHER" id="PTHR15036">
    <property type="entry name" value="PIKACHURIN-LIKE PROTEIN"/>
    <property type="match status" value="1"/>
</dbReference>
<proteinExistence type="predicted"/>
<dbReference type="InterPro" id="IPR001791">
    <property type="entry name" value="Laminin_G"/>
</dbReference>
<sequence>SFYGASYVAVPLQDAKSTTDLRLRFRTKRSDAMLFLAAGRTDYCLVRLETGRLKVHINLGAGESEVASAKGLRLDDLMWHDVVITRKDGDMSLQVDSIHVTREALPGRFYELNIHFGLFVGGRGDFSELFLGHVDNLRGCIADVIYNGVDVLSRARERIGSVDVHGVTWSCAEEFDAGRDRDISFVEEGAFMALPNTITRTGS</sequence>
<dbReference type="SUPFAM" id="SSF49899">
    <property type="entry name" value="Concanavalin A-like lectins/glucanases"/>
    <property type="match status" value="1"/>
</dbReference>
<evidence type="ECO:0000259" key="2">
    <source>
        <dbReference type="PROSITE" id="PS50025"/>
    </source>
</evidence>
<dbReference type="EMBL" id="KZ308311">
    <property type="protein sequence ID" value="KAG8227095.1"/>
    <property type="molecule type" value="Genomic_DNA"/>
</dbReference>
<dbReference type="OrthoDB" id="430044at2759"/>
<evidence type="ECO:0000256" key="1">
    <source>
        <dbReference type="PROSITE-ProRule" id="PRU00122"/>
    </source>
</evidence>
<dbReference type="InterPro" id="IPR050372">
    <property type="entry name" value="Neurexin-related_CASP"/>
</dbReference>
<dbReference type="Pfam" id="PF02210">
    <property type="entry name" value="Laminin_G_2"/>
    <property type="match status" value="1"/>
</dbReference>
<dbReference type="AlphaFoldDB" id="A0A8K0K2F9"/>
<dbReference type="PROSITE" id="PS50025">
    <property type="entry name" value="LAM_G_DOMAIN"/>
    <property type="match status" value="1"/>
</dbReference>
<name>A0A8K0K2F9_LADFU</name>
<keyword evidence="4" id="KW-1185">Reference proteome</keyword>
<evidence type="ECO:0000313" key="4">
    <source>
        <dbReference type="Proteomes" id="UP000792457"/>
    </source>
</evidence>
<dbReference type="CDD" id="cd00110">
    <property type="entry name" value="LamG"/>
    <property type="match status" value="1"/>
</dbReference>
<comment type="caution">
    <text evidence="1">Lacks conserved residue(s) required for the propagation of feature annotation.</text>
</comment>
<organism evidence="3 4">
    <name type="scientific">Ladona fulva</name>
    <name type="common">Scarce chaser dragonfly</name>
    <name type="synonym">Libellula fulva</name>
    <dbReference type="NCBI Taxonomy" id="123851"/>
    <lineage>
        <taxon>Eukaryota</taxon>
        <taxon>Metazoa</taxon>
        <taxon>Ecdysozoa</taxon>
        <taxon>Arthropoda</taxon>
        <taxon>Hexapoda</taxon>
        <taxon>Insecta</taxon>
        <taxon>Pterygota</taxon>
        <taxon>Palaeoptera</taxon>
        <taxon>Odonata</taxon>
        <taxon>Epiprocta</taxon>
        <taxon>Anisoptera</taxon>
        <taxon>Libelluloidea</taxon>
        <taxon>Libellulidae</taxon>
        <taxon>Ladona</taxon>
    </lineage>
</organism>
<dbReference type="Gene3D" id="2.60.120.200">
    <property type="match status" value="1"/>
</dbReference>